<dbReference type="Pfam" id="PF10282">
    <property type="entry name" value="Lactonase"/>
    <property type="match status" value="1"/>
</dbReference>
<dbReference type="AlphaFoldDB" id="A0A0C3QGY0"/>
<dbReference type="STRING" id="1051891.A0A0C3QGY0"/>
<accession>A0A0C3QGY0</accession>
<evidence type="ECO:0000313" key="2">
    <source>
        <dbReference type="EMBL" id="KIO30985.1"/>
    </source>
</evidence>
<dbReference type="SUPFAM" id="SSF75011">
    <property type="entry name" value="3-carboxy-cis,cis-mucoante lactonizing enzyme"/>
    <property type="match status" value="1"/>
</dbReference>
<reference evidence="3" key="2">
    <citation type="submission" date="2015-01" db="EMBL/GenBank/DDBJ databases">
        <title>Evolutionary Origins and Diversification of the Mycorrhizal Mutualists.</title>
        <authorList>
            <consortium name="DOE Joint Genome Institute"/>
            <consortium name="Mycorrhizal Genomics Consortium"/>
            <person name="Kohler A."/>
            <person name="Kuo A."/>
            <person name="Nagy L.G."/>
            <person name="Floudas D."/>
            <person name="Copeland A."/>
            <person name="Barry K.W."/>
            <person name="Cichocki N."/>
            <person name="Veneault-Fourrey C."/>
            <person name="LaButti K."/>
            <person name="Lindquist E.A."/>
            <person name="Lipzen A."/>
            <person name="Lundell T."/>
            <person name="Morin E."/>
            <person name="Murat C."/>
            <person name="Riley R."/>
            <person name="Ohm R."/>
            <person name="Sun H."/>
            <person name="Tunlid A."/>
            <person name="Henrissat B."/>
            <person name="Grigoriev I.V."/>
            <person name="Hibbett D.S."/>
            <person name="Martin F."/>
        </authorList>
    </citation>
    <scope>NUCLEOTIDE SEQUENCE [LARGE SCALE GENOMIC DNA]</scope>
    <source>
        <strain evidence="3">MUT 4182</strain>
    </source>
</reference>
<dbReference type="PANTHER" id="PTHR30344">
    <property type="entry name" value="6-PHOSPHOGLUCONOLACTONASE-RELATED"/>
    <property type="match status" value="1"/>
</dbReference>
<reference evidence="2 3" key="1">
    <citation type="submission" date="2014-04" db="EMBL/GenBank/DDBJ databases">
        <authorList>
            <consortium name="DOE Joint Genome Institute"/>
            <person name="Kuo A."/>
            <person name="Girlanda M."/>
            <person name="Perotto S."/>
            <person name="Kohler A."/>
            <person name="Nagy L.G."/>
            <person name="Floudas D."/>
            <person name="Copeland A."/>
            <person name="Barry K.W."/>
            <person name="Cichocki N."/>
            <person name="Veneault-Fourrey C."/>
            <person name="LaButti K."/>
            <person name="Lindquist E.A."/>
            <person name="Lipzen A."/>
            <person name="Lundell T."/>
            <person name="Morin E."/>
            <person name="Murat C."/>
            <person name="Sun H."/>
            <person name="Tunlid A."/>
            <person name="Henrissat B."/>
            <person name="Grigoriev I.V."/>
            <person name="Hibbett D.S."/>
            <person name="Martin F."/>
            <person name="Nordberg H.P."/>
            <person name="Cantor M.N."/>
            <person name="Hua S.X."/>
        </authorList>
    </citation>
    <scope>NUCLEOTIDE SEQUENCE [LARGE SCALE GENOMIC DNA]</scope>
    <source>
        <strain evidence="2 3">MUT 4182</strain>
    </source>
</reference>
<dbReference type="InterPro" id="IPR015943">
    <property type="entry name" value="WD40/YVTN_repeat-like_dom_sf"/>
</dbReference>
<keyword evidence="3" id="KW-1185">Reference proteome</keyword>
<dbReference type="HOGENOM" id="CLU_038716_1_0_1"/>
<organism evidence="2 3">
    <name type="scientific">Tulasnella calospora MUT 4182</name>
    <dbReference type="NCBI Taxonomy" id="1051891"/>
    <lineage>
        <taxon>Eukaryota</taxon>
        <taxon>Fungi</taxon>
        <taxon>Dikarya</taxon>
        <taxon>Basidiomycota</taxon>
        <taxon>Agaricomycotina</taxon>
        <taxon>Agaricomycetes</taxon>
        <taxon>Cantharellales</taxon>
        <taxon>Tulasnellaceae</taxon>
        <taxon>Tulasnella</taxon>
    </lineage>
</organism>
<proteinExistence type="inferred from homology"/>
<dbReference type="Proteomes" id="UP000054248">
    <property type="component" value="Unassembled WGS sequence"/>
</dbReference>
<dbReference type="GO" id="GO:0017057">
    <property type="term" value="F:6-phosphogluconolactonase activity"/>
    <property type="evidence" value="ECO:0007669"/>
    <property type="project" value="TreeGrafter"/>
</dbReference>
<dbReference type="InterPro" id="IPR050282">
    <property type="entry name" value="Cycloisomerase_2"/>
</dbReference>
<dbReference type="InterPro" id="IPR019405">
    <property type="entry name" value="Lactonase_7-beta_prop"/>
</dbReference>
<gene>
    <name evidence="2" type="ORF">M407DRAFT_221408</name>
</gene>
<dbReference type="Gene3D" id="2.130.10.10">
    <property type="entry name" value="YVTN repeat-like/Quinoprotein amine dehydrogenase"/>
    <property type="match status" value="1"/>
</dbReference>
<sequence>MALKILVGGYTSIITALLYTPNGSGTAGSLSLLSQSNAGTNPSWLALNPSNNSILYANQETWGGQIWSFTIDPATAALTKKSSGPTGGNNPAHFGVLFGGNEIVAANYDGASTTDIILGTDRTTFSSSTGPMVTYTGSGPNTSRQTVPHPHQVIEYLIDQELLINDLGSDKTWRLSRSSSGAWQNSGSIQHPAGSGPRHGVVLNGNLYTVHELSNTLTQHTIPVLNSGSSSQLVATLPVIPPGASNSTLAAAELLLSPKNCMYPTQYLYATNRGDTDPNGDTIAVFSLNPLQLVGHVRTGLKQIRGAALGGPNGEYLVAGGQSDGGVVLYRRTSGGASLTELARYSSVNQPTSFVVLPTGEEPSLCSS</sequence>
<dbReference type="OrthoDB" id="9972196at2759"/>
<evidence type="ECO:0000313" key="3">
    <source>
        <dbReference type="Proteomes" id="UP000054248"/>
    </source>
</evidence>
<name>A0A0C3QGY0_9AGAM</name>
<evidence type="ECO:0000256" key="1">
    <source>
        <dbReference type="ARBA" id="ARBA00005564"/>
    </source>
</evidence>
<dbReference type="EMBL" id="KN822966">
    <property type="protein sequence ID" value="KIO30985.1"/>
    <property type="molecule type" value="Genomic_DNA"/>
</dbReference>
<protein>
    <recommendedName>
        <fullName evidence="4">Isomerase YbhE</fullName>
    </recommendedName>
</protein>
<comment type="similarity">
    <text evidence="1">Belongs to the cycloisomerase 2 family.</text>
</comment>
<dbReference type="PANTHER" id="PTHR30344:SF7">
    <property type="entry name" value="DUF2415 DOMAIN-CONTAINING PROTEIN"/>
    <property type="match status" value="1"/>
</dbReference>
<evidence type="ECO:0008006" key="4">
    <source>
        <dbReference type="Google" id="ProtNLM"/>
    </source>
</evidence>